<dbReference type="AlphaFoldDB" id="A0A5C6E4C6"/>
<evidence type="ECO:0008006" key="4">
    <source>
        <dbReference type="Google" id="ProtNLM"/>
    </source>
</evidence>
<dbReference type="EMBL" id="SJPY01000002">
    <property type="protein sequence ID" value="TWU43758.1"/>
    <property type="molecule type" value="Genomic_DNA"/>
</dbReference>
<dbReference type="OrthoDB" id="273604at2"/>
<protein>
    <recommendedName>
        <fullName evidence="4">Tetratricopeptide repeat protein</fullName>
    </recommendedName>
</protein>
<dbReference type="RefSeq" id="WP_146598840.1">
    <property type="nucleotide sequence ID" value="NZ_SJPY01000002.1"/>
</dbReference>
<evidence type="ECO:0000256" key="1">
    <source>
        <dbReference type="SAM" id="MobiDB-lite"/>
    </source>
</evidence>
<keyword evidence="3" id="KW-1185">Reference proteome</keyword>
<dbReference type="Proteomes" id="UP000315471">
    <property type="component" value="Unassembled WGS sequence"/>
</dbReference>
<proteinExistence type="predicted"/>
<evidence type="ECO:0000313" key="2">
    <source>
        <dbReference type="EMBL" id="TWU43758.1"/>
    </source>
</evidence>
<organism evidence="2 3">
    <name type="scientific">Novipirellula aureliae</name>
    <dbReference type="NCBI Taxonomy" id="2527966"/>
    <lineage>
        <taxon>Bacteria</taxon>
        <taxon>Pseudomonadati</taxon>
        <taxon>Planctomycetota</taxon>
        <taxon>Planctomycetia</taxon>
        <taxon>Pirellulales</taxon>
        <taxon>Pirellulaceae</taxon>
        <taxon>Novipirellula</taxon>
    </lineage>
</organism>
<gene>
    <name evidence="2" type="ORF">Q31b_12880</name>
</gene>
<name>A0A5C6E4C6_9BACT</name>
<reference evidence="2 3" key="1">
    <citation type="submission" date="2019-02" db="EMBL/GenBank/DDBJ databases">
        <title>Deep-cultivation of Planctomycetes and their phenomic and genomic characterization uncovers novel biology.</title>
        <authorList>
            <person name="Wiegand S."/>
            <person name="Jogler M."/>
            <person name="Boedeker C."/>
            <person name="Pinto D."/>
            <person name="Vollmers J."/>
            <person name="Rivas-Marin E."/>
            <person name="Kohn T."/>
            <person name="Peeters S.H."/>
            <person name="Heuer A."/>
            <person name="Rast P."/>
            <person name="Oberbeckmann S."/>
            <person name="Bunk B."/>
            <person name="Jeske O."/>
            <person name="Meyerdierks A."/>
            <person name="Storesund J.E."/>
            <person name="Kallscheuer N."/>
            <person name="Luecker S."/>
            <person name="Lage O.M."/>
            <person name="Pohl T."/>
            <person name="Merkel B.J."/>
            <person name="Hornburger P."/>
            <person name="Mueller R.-W."/>
            <person name="Bruemmer F."/>
            <person name="Labrenz M."/>
            <person name="Spormann A.M."/>
            <person name="Op Den Camp H."/>
            <person name="Overmann J."/>
            <person name="Amann R."/>
            <person name="Jetten M.S.M."/>
            <person name="Mascher T."/>
            <person name="Medema M.H."/>
            <person name="Devos D.P."/>
            <person name="Kaster A.-K."/>
            <person name="Ovreas L."/>
            <person name="Rohde M."/>
            <person name="Galperin M.Y."/>
            <person name="Jogler C."/>
        </authorList>
    </citation>
    <scope>NUCLEOTIDE SEQUENCE [LARGE SCALE GENOMIC DNA]</scope>
    <source>
        <strain evidence="2 3">Q31b</strain>
    </source>
</reference>
<feature type="region of interest" description="Disordered" evidence="1">
    <location>
        <begin position="183"/>
        <end position="218"/>
    </location>
</feature>
<accession>A0A5C6E4C6</accession>
<comment type="caution">
    <text evidence="2">The sequence shown here is derived from an EMBL/GenBank/DDBJ whole genome shotgun (WGS) entry which is preliminary data.</text>
</comment>
<sequence>MSGSTNTNAPASNHVTAKHSTISRAKVLIAKKDYAAASAILRTASRDYHVLDILAVCLLRSGQTSEAISIYRSFALLPGSAMVRPELGDSCKRNFATAMILHGSPSGGLDLLESCQSRTSERALEIRAAIKAWAKTLSWWRRLDWKLNRIEPQNCVIPISFEPGEFEFELDLAPQQPLEQAVKQASALEIDKARGASMPVPETAENPPEKSSPLSHGV</sequence>
<evidence type="ECO:0000313" key="3">
    <source>
        <dbReference type="Proteomes" id="UP000315471"/>
    </source>
</evidence>